<name>A0ABY6BHR6_9GAMM</name>
<dbReference type="InterPro" id="IPR000182">
    <property type="entry name" value="GNAT_dom"/>
</dbReference>
<evidence type="ECO:0000313" key="2">
    <source>
        <dbReference type="EMBL" id="UXI69390.1"/>
    </source>
</evidence>
<dbReference type="SUPFAM" id="SSF55729">
    <property type="entry name" value="Acyl-CoA N-acyltransferases (Nat)"/>
    <property type="match status" value="1"/>
</dbReference>
<gene>
    <name evidence="2" type="ORF">N4264_07000</name>
</gene>
<proteinExistence type="predicted"/>
<dbReference type="Proteomes" id="UP001064632">
    <property type="component" value="Chromosome"/>
</dbReference>
<sequence length="285" mass="31894">MPLVRITHRDVSHRHAFSAYVARVFPRISFDAWMDRGNWDDSYCAYALYEDDVIVANASVTQMRILVDGEMLAACQFGAVGCIPEARGKGFARRVVESALEDCGTRPVLLFANPTVSRFYPLFGFVPAAQYQFTAQCTARPSARPAERVNAMDHPIAAMLSERVDAIPVTTRFGAHGYHRTVSDWYVTNGLARPLRRLPNGAMVFCAVEDGVLRIDDIVAPRRFDLRSHIEDLIDEPIHRIAFGFTPEHCWPDAQAHLDAGAHLFLRNFPELPPGPSQFPVLART</sequence>
<dbReference type="RefSeq" id="WP_261696345.1">
    <property type="nucleotide sequence ID" value="NZ_CP104694.1"/>
</dbReference>
<evidence type="ECO:0000313" key="3">
    <source>
        <dbReference type="Proteomes" id="UP001064632"/>
    </source>
</evidence>
<dbReference type="Gene3D" id="3.40.630.30">
    <property type="match status" value="1"/>
</dbReference>
<dbReference type="Pfam" id="PF13527">
    <property type="entry name" value="Acetyltransf_9"/>
    <property type="match status" value="1"/>
</dbReference>
<protein>
    <submittedName>
        <fullName evidence="2">GNAT family N-acetyltransferase</fullName>
    </submittedName>
</protein>
<organism evidence="2 3">
    <name type="scientific">Tahibacter amnicola</name>
    <dbReference type="NCBI Taxonomy" id="2976241"/>
    <lineage>
        <taxon>Bacteria</taxon>
        <taxon>Pseudomonadati</taxon>
        <taxon>Pseudomonadota</taxon>
        <taxon>Gammaproteobacteria</taxon>
        <taxon>Lysobacterales</taxon>
        <taxon>Rhodanobacteraceae</taxon>
        <taxon>Tahibacter</taxon>
    </lineage>
</organism>
<feature type="domain" description="N-acetyltransferase" evidence="1">
    <location>
        <begin position="4"/>
        <end position="147"/>
    </location>
</feature>
<dbReference type="InterPro" id="IPR016181">
    <property type="entry name" value="Acyl_CoA_acyltransferase"/>
</dbReference>
<reference evidence="2" key="1">
    <citation type="submission" date="2022-09" db="EMBL/GenBank/DDBJ databases">
        <title>Tahibacter sp. nov., isolated from a fresh water.</title>
        <authorList>
            <person name="Baek J.H."/>
            <person name="Lee J.K."/>
            <person name="Kim J.M."/>
            <person name="Jeon C.O."/>
        </authorList>
    </citation>
    <scope>NUCLEOTIDE SEQUENCE</scope>
    <source>
        <strain evidence="2">W38</strain>
    </source>
</reference>
<keyword evidence="3" id="KW-1185">Reference proteome</keyword>
<dbReference type="EMBL" id="CP104694">
    <property type="protein sequence ID" value="UXI69390.1"/>
    <property type="molecule type" value="Genomic_DNA"/>
</dbReference>
<evidence type="ECO:0000259" key="1">
    <source>
        <dbReference type="PROSITE" id="PS51186"/>
    </source>
</evidence>
<accession>A0ABY6BHR6</accession>
<dbReference type="PROSITE" id="PS51186">
    <property type="entry name" value="GNAT"/>
    <property type="match status" value="1"/>
</dbReference>